<dbReference type="RefSeq" id="WP_138603927.1">
    <property type="nucleotide sequence ID" value="NZ_VCIA01000001.1"/>
</dbReference>
<dbReference type="Pfam" id="PF05975">
    <property type="entry name" value="EcsB"/>
    <property type="match status" value="1"/>
</dbReference>
<keyword evidence="1" id="KW-1133">Transmembrane helix</keyword>
<feature type="transmembrane region" description="Helical" evidence="1">
    <location>
        <begin position="376"/>
        <end position="398"/>
    </location>
</feature>
<name>A0A5S3QMK7_9BACI</name>
<feature type="transmembrane region" description="Helical" evidence="1">
    <location>
        <begin position="310"/>
        <end position="330"/>
    </location>
</feature>
<organism evidence="2 3">
    <name type="scientific">Lentibacillus cibarius</name>
    <dbReference type="NCBI Taxonomy" id="2583219"/>
    <lineage>
        <taxon>Bacteria</taxon>
        <taxon>Bacillati</taxon>
        <taxon>Bacillota</taxon>
        <taxon>Bacilli</taxon>
        <taxon>Bacillales</taxon>
        <taxon>Bacillaceae</taxon>
        <taxon>Lentibacillus</taxon>
    </lineage>
</organism>
<dbReference type="Proteomes" id="UP000306980">
    <property type="component" value="Unassembled WGS sequence"/>
</dbReference>
<protein>
    <submittedName>
        <fullName evidence="2">ABC transporter permease</fullName>
    </submittedName>
</protein>
<feature type="transmembrane region" description="Helical" evidence="1">
    <location>
        <begin position="285"/>
        <end position="304"/>
    </location>
</feature>
<reference evidence="2 3" key="1">
    <citation type="submission" date="2019-05" db="EMBL/GenBank/DDBJ databases">
        <title>Genomic analysis of Lentibacillus sp. NKC220-2.</title>
        <authorList>
            <person name="Oh Y.J."/>
        </authorList>
    </citation>
    <scope>NUCLEOTIDE SEQUENCE [LARGE SCALE GENOMIC DNA]</scope>
    <source>
        <strain evidence="2 3">NKC220-2</strain>
    </source>
</reference>
<evidence type="ECO:0000313" key="3">
    <source>
        <dbReference type="Proteomes" id="UP000306980"/>
    </source>
</evidence>
<evidence type="ECO:0000313" key="2">
    <source>
        <dbReference type="EMBL" id="TMN23035.1"/>
    </source>
</evidence>
<dbReference type="GO" id="GO:0016020">
    <property type="term" value="C:membrane"/>
    <property type="evidence" value="ECO:0007669"/>
    <property type="project" value="InterPro"/>
</dbReference>
<gene>
    <name evidence="2" type="ORF">FFL34_13800</name>
</gene>
<feature type="transmembrane region" description="Helical" evidence="1">
    <location>
        <begin position="351"/>
        <end position="370"/>
    </location>
</feature>
<proteinExistence type="predicted"/>
<feature type="transmembrane region" description="Helical" evidence="1">
    <location>
        <begin position="102"/>
        <end position="125"/>
    </location>
</feature>
<feature type="transmembrane region" description="Helical" evidence="1">
    <location>
        <begin position="25"/>
        <end position="45"/>
    </location>
</feature>
<dbReference type="PIRSF" id="PIRSF037259">
    <property type="entry name" value="EcsB_ABC"/>
    <property type="match status" value="1"/>
</dbReference>
<dbReference type="EMBL" id="VCIA01000001">
    <property type="protein sequence ID" value="TMN23035.1"/>
    <property type="molecule type" value="Genomic_DNA"/>
</dbReference>
<dbReference type="InterPro" id="IPR010288">
    <property type="entry name" value="EcsB_ABC"/>
</dbReference>
<comment type="caution">
    <text evidence="2">The sequence shown here is derived from an EMBL/GenBank/DDBJ whole genome shotgun (WGS) entry which is preliminary data.</text>
</comment>
<feature type="transmembrane region" description="Helical" evidence="1">
    <location>
        <begin position="192"/>
        <end position="208"/>
    </location>
</feature>
<dbReference type="OrthoDB" id="2447941at2"/>
<accession>A0A5S3QMK7</accession>
<evidence type="ECO:0000256" key="1">
    <source>
        <dbReference type="SAM" id="Phobius"/>
    </source>
</evidence>
<sequence>MFNAHDLFKQRFSAHMKETSRYLRYIFNGHIAFAMLFLISALAYYYQQWLAALPENFPTAVIIGITFGLLVSYSPARTLLKEPDLVFLIAAEHKMGPYFRDALIYSFVVQLYLVLLAGAAFGPLYAATYPDRAGSVYLWTLVVVLIFKAWNLLATWWMLKIREPGVRQVDQAARTLLNVAIFYFAVRGEMLWAAVTTVLFAFVFLYDWRVSVKQPGIVWDLLLKKDRGRMQTFYRLANMFTDVPHLKNQVKRRDWLVTFVKRVPFTRTHTFDYLYRISFVRSADYLGMYARLLVIGGLFIYFVPNMWLQLLFALLFLYMSSFQMVTLYYHHRTVMWLDLYPVSLDVRQRSLVKLLYSLALIQTVLYTILFVVMQEWIGALAMIAIGMLFIFAFIRGYVYRKIMA</sequence>
<keyword evidence="1" id="KW-0472">Membrane</keyword>
<dbReference type="AlphaFoldDB" id="A0A5S3QMK7"/>
<keyword evidence="1" id="KW-0812">Transmembrane</keyword>
<feature type="transmembrane region" description="Helical" evidence="1">
    <location>
        <begin position="137"/>
        <end position="159"/>
    </location>
</feature>
<feature type="transmembrane region" description="Helical" evidence="1">
    <location>
        <begin position="57"/>
        <end position="76"/>
    </location>
</feature>